<evidence type="ECO:0000256" key="1">
    <source>
        <dbReference type="SAM" id="MobiDB-lite"/>
    </source>
</evidence>
<keyword evidence="4" id="KW-1185">Reference proteome</keyword>
<dbReference type="AlphaFoldDB" id="A0A240U2V8"/>
<accession>A0A240U2V8</accession>
<name>A0A240U2V8_9BURK</name>
<feature type="region of interest" description="Disordered" evidence="1">
    <location>
        <begin position="174"/>
        <end position="212"/>
    </location>
</feature>
<feature type="compositionally biased region" description="Low complexity" evidence="1">
    <location>
        <begin position="673"/>
        <end position="683"/>
    </location>
</feature>
<reference evidence="3 4" key="1">
    <citation type="submission" date="2017-05" db="EMBL/GenBank/DDBJ databases">
        <title>Polyphasic characterization of four soil-derived phenanthrene-degrading Acidovorax strains and proposal of Acidovorax phenanthrenivorans sp. nov.</title>
        <authorList>
            <person name="Singleton D.R."/>
            <person name="Lee J."/>
            <person name="Dickey A.N."/>
            <person name="Stroud A."/>
            <person name="Scholl E.H."/>
            <person name="Wright F.A."/>
            <person name="Aitken M.D."/>
        </authorList>
    </citation>
    <scope>NUCLEOTIDE SEQUENCE [LARGE SCALE GENOMIC DNA]</scope>
    <source>
        <strain evidence="3">NA3</strain>
    </source>
</reference>
<keyword evidence="2" id="KW-0812">Transmembrane</keyword>
<feature type="region of interest" description="Disordered" evidence="1">
    <location>
        <begin position="360"/>
        <end position="386"/>
    </location>
</feature>
<sequence length="722" mass="76990">MAVGGAAAISLGQSRGSVILGAPVDLAFDVQPDAGSDIASSCITADVAFGDAPVGDARVRVSPLPVMPGRSPSVRVQVVGSVNEPVITVTLSAGCSGKVTRTYTFLADLPVAHVPGRVVNIDQLASVPAAGARGSEAGVDRPVSPSAMRRRVVQAPADPLEQREAAASVPIRPQAARPTARMAPPRAPREVVRKAPEREERTAKVTTPPLPPVRERSRLVMEPLDALAEPSLGLRPSADMGAVPSQASASQRQEAAAAWKAMNAPLDGVPQDDERVRALEAEMAAMRAKSTAERASMAELQQRLALIEDQRFSSGLVYALMAALALALGVLAWVWTRARRDSLLAIQAWRDSVALSARHTDAGRHDAHDPHGLTPHPHDTWVPEDSSPFGDDTYLLHSEKPTFHATVVSAASTPERTPQPVSVPETGPRLETPSQIVNPEELFDIQQQAEFFVSVGEHDQAVDVLKKHIAAHQQTSPSAYRELLRLYHKLGRADDFAQLREQFCRHFNAQVPEFPAFSNKGRALEDYIDELAAIEAVWTSSSVLQLLEKFLFLKDGRATVAPFDLAAFDDLLLLRAIAQTTPASARGAPPPRMRTTPLALPFDRPGVSAPAGRKPVASAVAAVDLPLDSLAASLEFDFGQHVPSAGDPGNVASQASARPDSPRLELELDLDLSDPPHLTLSDLPPAPVTAPPPPGQPIGFGIANDLVEARLELDQPKTEPKA</sequence>
<feature type="compositionally biased region" description="Basic and acidic residues" evidence="1">
    <location>
        <begin position="187"/>
        <end position="203"/>
    </location>
</feature>
<dbReference type="KEGG" id="acin:CBP34_08535"/>
<evidence type="ECO:0000313" key="4">
    <source>
        <dbReference type="Proteomes" id="UP000194432"/>
    </source>
</evidence>
<dbReference type="RefSeq" id="WP_094097782.1">
    <property type="nucleotide sequence ID" value="NZ_CP021361.1"/>
</dbReference>
<keyword evidence="2" id="KW-0472">Membrane</keyword>
<feature type="region of interest" description="Disordered" evidence="1">
    <location>
        <begin position="673"/>
        <end position="701"/>
    </location>
</feature>
<feature type="transmembrane region" description="Helical" evidence="2">
    <location>
        <begin position="316"/>
        <end position="335"/>
    </location>
</feature>
<organism evidence="3 4">
    <name type="scientific">Acidovorax carolinensis</name>
    <dbReference type="NCBI Taxonomy" id="553814"/>
    <lineage>
        <taxon>Bacteria</taxon>
        <taxon>Pseudomonadati</taxon>
        <taxon>Pseudomonadota</taxon>
        <taxon>Betaproteobacteria</taxon>
        <taxon>Burkholderiales</taxon>
        <taxon>Comamonadaceae</taxon>
        <taxon>Acidovorax</taxon>
    </lineage>
</organism>
<dbReference type="EMBL" id="CP021361">
    <property type="protein sequence ID" value="ART51698.1"/>
    <property type="molecule type" value="Genomic_DNA"/>
</dbReference>
<feature type="compositionally biased region" description="Basic and acidic residues" evidence="1">
    <location>
        <begin position="360"/>
        <end position="381"/>
    </location>
</feature>
<evidence type="ECO:0000313" key="3">
    <source>
        <dbReference type="EMBL" id="ART51698.1"/>
    </source>
</evidence>
<gene>
    <name evidence="3" type="ORF">CBP34_08535</name>
</gene>
<evidence type="ECO:0000256" key="2">
    <source>
        <dbReference type="SAM" id="Phobius"/>
    </source>
</evidence>
<dbReference type="Proteomes" id="UP000194432">
    <property type="component" value="Chromosome 1"/>
</dbReference>
<feature type="compositionally biased region" description="Pro residues" evidence="1">
    <location>
        <begin position="684"/>
        <end position="696"/>
    </location>
</feature>
<keyword evidence="2" id="KW-1133">Transmembrane helix</keyword>
<feature type="compositionally biased region" description="Polar residues" evidence="1">
    <location>
        <begin position="411"/>
        <end position="420"/>
    </location>
</feature>
<feature type="compositionally biased region" description="Low complexity" evidence="1">
    <location>
        <begin position="174"/>
        <end position="184"/>
    </location>
</feature>
<proteinExistence type="predicted"/>
<protein>
    <submittedName>
        <fullName evidence="3">Uncharacterized protein</fullName>
    </submittedName>
</protein>
<feature type="region of interest" description="Disordered" evidence="1">
    <location>
        <begin position="411"/>
        <end position="430"/>
    </location>
</feature>